<evidence type="ECO:0000313" key="2">
    <source>
        <dbReference type="Proteomes" id="UP000004754"/>
    </source>
</evidence>
<sequence length="43" mass="4902">MGKTINDFWKRHGSPLNALQAEKIRSELKYLIIITQASGNVMK</sequence>
<dbReference type="HOGENOM" id="CLU_3238312_0_0_9"/>
<accession>E6MJU2</accession>
<comment type="caution">
    <text evidence="1">The sequence shown here is derived from an EMBL/GenBank/DDBJ whole genome shotgun (WGS) entry which is preliminary data.</text>
</comment>
<evidence type="ECO:0000313" key="1">
    <source>
        <dbReference type="EMBL" id="EFV00629.1"/>
    </source>
</evidence>
<reference evidence="1 2" key="1">
    <citation type="submission" date="2010-12" db="EMBL/GenBank/DDBJ databases">
        <authorList>
            <person name="Muzny D."/>
            <person name="Qin X."/>
            <person name="Deng J."/>
            <person name="Jiang H."/>
            <person name="Liu Y."/>
            <person name="Qu J."/>
            <person name="Song X.-Z."/>
            <person name="Zhang L."/>
            <person name="Thornton R."/>
            <person name="Coyle M."/>
            <person name="Francisco L."/>
            <person name="Jackson L."/>
            <person name="Javaid M."/>
            <person name="Korchina V."/>
            <person name="Kovar C."/>
            <person name="Mata R."/>
            <person name="Mathew T."/>
            <person name="Ngo R."/>
            <person name="Nguyen L."/>
            <person name="Nguyen N."/>
            <person name="Okwuonu G."/>
            <person name="Ongeri F."/>
            <person name="Pham C."/>
            <person name="Simmons D."/>
            <person name="Wilczek-Boney K."/>
            <person name="Hale W."/>
            <person name="Jakkamsetti A."/>
            <person name="Pham P."/>
            <person name="Ruth R."/>
            <person name="San Lucas F."/>
            <person name="Warren J."/>
            <person name="Zhang J."/>
            <person name="Zhao Z."/>
            <person name="Zhou C."/>
            <person name="Zhu D."/>
            <person name="Lee S."/>
            <person name="Bess C."/>
            <person name="Blankenburg K."/>
            <person name="Forbes L."/>
            <person name="Fu Q."/>
            <person name="Gubbala S."/>
            <person name="Hirani K."/>
            <person name="Jayaseelan J.C."/>
            <person name="Lara F."/>
            <person name="Munidasa M."/>
            <person name="Palculict T."/>
            <person name="Patil S."/>
            <person name="Pu L.-L."/>
            <person name="Saada N."/>
            <person name="Tang L."/>
            <person name="Weissenberger G."/>
            <person name="Zhu Y."/>
            <person name="Hemphill L."/>
            <person name="Shang Y."/>
            <person name="Youmans B."/>
            <person name="Ayvaz T."/>
            <person name="Ross M."/>
            <person name="Santibanez J."/>
            <person name="Aqrawi P."/>
            <person name="Gross S."/>
            <person name="Joshi V."/>
            <person name="Fowler G."/>
            <person name="Nazareth L."/>
            <person name="Reid J."/>
            <person name="Worley K."/>
            <person name="Petrosino J."/>
            <person name="Highlander S."/>
            <person name="Gibbs R."/>
        </authorList>
    </citation>
    <scope>NUCLEOTIDE SEQUENCE [LARGE SCALE GENOMIC DNA]</scope>
    <source>
        <strain evidence="1 2">ATCC 23263</strain>
    </source>
</reference>
<gene>
    <name evidence="1" type="ORF">HMP0721_2277</name>
</gene>
<keyword evidence="2" id="KW-1185">Reference proteome</keyword>
<protein>
    <submittedName>
        <fullName evidence="1">Uncharacterized protein</fullName>
    </submittedName>
</protein>
<dbReference type="EMBL" id="AEQN01000032">
    <property type="protein sequence ID" value="EFV00629.1"/>
    <property type="molecule type" value="Genomic_DNA"/>
</dbReference>
<dbReference type="AlphaFoldDB" id="E6MJU2"/>
<organism evidence="1 2">
    <name type="scientific">Pseudoramibacter alactolyticus ATCC 23263</name>
    <dbReference type="NCBI Taxonomy" id="887929"/>
    <lineage>
        <taxon>Bacteria</taxon>
        <taxon>Bacillati</taxon>
        <taxon>Bacillota</taxon>
        <taxon>Clostridia</taxon>
        <taxon>Eubacteriales</taxon>
        <taxon>Eubacteriaceae</taxon>
        <taxon>Pseudoramibacter</taxon>
    </lineage>
</organism>
<proteinExistence type="predicted"/>
<dbReference type="Proteomes" id="UP000004754">
    <property type="component" value="Unassembled WGS sequence"/>
</dbReference>
<name>E6MJU2_9FIRM</name>